<organism evidence="2 3">
    <name type="scientific">Mesorhizobium tianshanense</name>
    <dbReference type="NCBI Taxonomy" id="39844"/>
    <lineage>
        <taxon>Bacteria</taxon>
        <taxon>Pseudomonadati</taxon>
        <taxon>Pseudomonadota</taxon>
        <taxon>Alphaproteobacteria</taxon>
        <taxon>Hyphomicrobiales</taxon>
        <taxon>Phyllobacteriaceae</taxon>
        <taxon>Mesorhizobium</taxon>
    </lineage>
</organism>
<sequence length="93" mass="10416">MRSDISFTVSSAERRRLNAITANPKSPQKHVWRARIVLLSGDGVGTTAIMAETGKSKTCVWRWQERFMHEGVDGLLCDRSRPPGKTPVPPERV</sequence>
<comment type="caution">
    <text evidence="2">The sequence shown here is derived from an EMBL/GenBank/DDBJ whole genome shotgun (WGS) entry which is preliminary data.</text>
</comment>
<dbReference type="EMBL" id="VLKT01000077">
    <property type="protein sequence ID" value="TWI20397.1"/>
    <property type="molecule type" value="Genomic_DNA"/>
</dbReference>
<name>A0A562MKE0_9HYPH</name>
<dbReference type="AlphaFoldDB" id="A0A562MKE0"/>
<evidence type="ECO:0000256" key="1">
    <source>
        <dbReference type="SAM" id="MobiDB-lite"/>
    </source>
</evidence>
<dbReference type="RefSeq" id="WP_145722932.1">
    <property type="nucleotide sequence ID" value="NZ_VLKT01000077.1"/>
</dbReference>
<accession>A0A562MKE0</accession>
<dbReference type="InterPro" id="IPR009057">
    <property type="entry name" value="Homeodomain-like_sf"/>
</dbReference>
<dbReference type="Pfam" id="PF13384">
    <property type="entry name" value="HTH_23"/>
    <property type="match status" value="1"/>
</dbReference>
<dbReference type="OrthoDB" id="2375382at2"/>
<gene>
    <name evidence="2" type="ORF">IQ26_07004</name>
</gene>
<dbReference type="SUPFAM" id="SSF46689">
    <property type="entry name" value="Homeodomain-like"/>
    <property type="match status" value="1"/>
</dbReference>
<proteinExistence type="predicted"/>
<keyword evidence="2" id="KW-0371">Homeobox</keyword>
<dbReference type="GO" id="GO:0003677">
    <property type="term" value="F:DNA binding"/>
    <property type="evidence" value="ECO:0007669"/>
    <property type="project" value="UniProtKB-KW"/>
</dbReference>
<evidence type="ECO:0000313" key="3">
    <source>
        <dbReference type="Proteomes" id="UP000317122"/>
    </source>
</evidence>
<reference evidence="2 3" key="1">
    <citation type="journal article" date="2015" name="Stand. Genomic Sci.">
        <title>Genomic Encyclopedia of Bacterial and Archaeal Type Strains, Phase III: the genomes of soil and plant-associated and newly described type strains.</title>
        <authorList>
            <person name="Whitman W.B."/>
            <person name="Woyke T."/>
            <person name="Klenk H.P."/>
            <person name="Zhou Y."/>
            <person name="Lilburn T.G."/>
            <person name="Beck B.J."/>
            <person name="De Vos P."/>
            <person name="Vandamme P."/>
            <person name="Eisen J.A."/>
            <person name="Garrity G."/>
            <person name="Hugenholtz P."/>
            <person name="Kyrpides N.C."/>
        </authorList>
    </citation>
    <scope>NUCLEOTIDE SEQUENCE [LARGE SCALE GENOMIC DNA]</scope>
    <source>
        <strain evidence="2 3">CGMCC 1.2546</strain>
    </source>
</reference>
<evidence type="ECO:0000313" key="2">
    <source>
        <dbReference type="EMBL" id="TWI20397.1"/>
    </source>
</evidence>
<feature type="compositionally biased region" description="Pro residues" evidence="1">
    <location>
        <begin position="84"/>
        <end position="93"/>
    </location>
</feature>
<protein>
    <submittedName>
        <fullName evidence="2">Homeodomain-like domain-containing protein</fullName>
    </submittedName>
</protein>
<feature type="non-terminal residue" evidence="2">
    <location>
        <position position="93"/>
    </location>
</feature>
<keyword evidence="3" id="KW-1185">Reference proteome</keyword>
<dbReference type="Proteomes" id="UP000317122">
    <property type="component" value="Unassembled WGS sequence"/>
</dbReference>
<keyword evidence="2" id="KW-0238">DNA-binding</keyword>
<feature type="region of interest" description="Disordered" evidence="1">
    <location>
        <begin position="74"/>
        <end position="93"/>
    </location>
</feature>